<dbReference type="InterPro" id="IPR016163">
    <property type="entry name" value="Ald_DH_C"/>
</dbReference>
<dbReference type="Gene3D" id="3.40.309.10">
    <property type="entry name" value="Aldehyde Dehydrogenase, Chain A, domain 2"/>
    <property type="match status" value="1"/>
</dbReference>
<name>A0A4R7G5C1_9MICC</name>
<reference evidence="5 6" key="1">
    <citation type="submission" date="2019-03" db="EMBL/GenBank/DDBJ databases">
        <title>Genomic Encyclopedia of Type Strains, Phase III (KMG-III): the genomes of soil and plant-associated and newly described type strains.</title>
        <authorList>
            <person name="Whitman W."/>
        </authorList>
    </citation>
    <scope>NUCLEOTIDE SEQUENCE [LARGE SCALE GENOMIC DNA]</scope>
    <source>
        <strain evidence="5 6">DSM 27373</strain>
    </source>
</reference>
<dbReference type="InterPro" id="IPR016161">
    <property type="entry name" value="Ald_DH/histidinol_DH"/>
</dbReference>
<dbReference type="InterPro" id="IPR029510">
    <property type="entry name" value="Ald_DH_CS_GLU"/>
</dbReference>
<feature type="active site" evidence="2">
    <location>
        <position position="261"/>
    </location>
</feature>
<dbReference type="SUPFAM" id="SSF53720">
    <property type="entry name" value="ALDH-like"/>
    <property type="match status" value="1"/>
</dbReference>
<dbReference type="PROSITE" id="PS00687">
    <property type="entry name" value="ALDEHYDE_DEHYDR_GLU"/>
    <property type="match status" value="1"/>
</dbReference>
<evidence type="ECO:0000256" key="3">
    <source>
        <dbReference type="RuleBase" id="RU003345"/>
    </source>
</evidence>
<evidence type="ECO:0000256" key="1">
    <source>
        <dbReference type="ARBA" id="ARBA00023002"/>
    </source>
</evidence>
<keyword evidence="6" id="KW-1185">Reference proteome</keyword>
<comment type="caution">
    <text evidence="5">The sequence shown here is derived from an EMBL/GenBank/DDBJ whole genome shotgun (WGS) entry which is preliminary data.</text>
</comment>
<feature type="domain" description="Aldehyde dehydrogenase" evidence="4">
    <location>
        <begin position="27"/>
        <end position="484"/>
    </location>
</feature>
<dbReference type="FunFam" id="3.40.605.10:FF:000001">
    <property type="entry name" value="Aldehyde dehydrogenase 1"/>
    <property type="match status" value="1"/>
</dbReference>
<organism evidence="5 6">
    <name type="scientific">Nesterenkonia aurantiaca</name>
    <dbReference type="NCBI Taxonomy" id="1436010"/>
    <lineage>
        <taxon>Bacteria</taxon>
        <taxon>Bacillati</taxon>
        <taxon>Actinomycetota</taxon>
        <taxon>Actinomycetes</taxon>
        <taxon>Micrococcales</taxon>
        <taxon>Micrococcaceae</taxon>
        <taxon>Nesterenkonia</taxon>
    </lineage>
</organism>
<dbReference type="AlphaFoldDB" id="A0A4R7G5C1"/>
<evidence type="ECO:0000259" key="4">
    <source>
        <dbReference type="Pfam" id="PF00171"/>
    </source>
</evidence>
<gene>
    <name evidence="5" type="ORF">EV640_103179</name>
</gene>
<evidence type="ECO:0000313" key="6">
    <source>
        <dbReference type="Proteomes" id="UP000294506"/>
    </source>
</evidence>
<dbReference type="EMBL" id="SOAN01000003">
    <property type="protein sequence ID" value="TDS86489.1"/>
    <property type="molecule type" value="Genomic_DNA"/>
</dbReference>
<dbReference type="CDD" id="cd07092">
    <property type="entry name" value="ALDH_ABALDH-YdcW"/>
    <property type="match status" value="1"/>
</dbReference>
<evidence type="ECO:0000313" key="5">
    <source>
        <dbReference type="EMBL" id="TDS86489.1"/>
    </source>
</evidence>
<dbReference type="InterPro" id="IPR015657">
    <property type="entry name" value="Aminobutyraldehyde_DH"/>
</dbReference>
<dbReference type="Pfam" id="PF00171">
    <property type="entry name" value="Aldedh"/>
    <property type="match status" value="1"/>
</dbReference>
<dbReference type="InterPro" id="IPR016162">
    <property type="entry name" value="Ald_DH_N"/>
</dbReference>
<dbReference type="InterPro" id="IPR015590">
    <property type="entry name" value="Aldehyde_DH_dom"/>
</dbReference>
<dbReference type="GO" id="GO:0016620">
    <property type="term" value="F:oxidoreductase activity, acting on the aldehyde or oxo group of donors, NAD or NADP as acceptor"/>
    <property type="evidence" value="ECO:0007669"/>
    <property type="project" value="InterPro"/>
</dbReference>
<dbReference type="Proteomes" id="UP000294506">
    <property type="component" value="Unassembled WGS sequence"/>
</dbReference>
<accession>A0A4R7G5C1</accession>
<keyword evidence="1 3" id="KW-0560">Oxidoreductase</keyword>
<protein>
    <submittedName>
        <fullName evidence="5">Betaine-aldehyde dehydrogenase</fullName>
    </submittedName>
</protein>
<dbReference type="Gene3D" id="3.40.605.10">
    <property type="entry name" value="Aldehyde Dehydrogenase, Chain A, domain 1"/>
    <property type="match status" value="1"/>
</dbReference>
<proteinExistence type="inferred from homology"/>
<evidence type="ECO:0000256" key="2">
    <source>
        <dbReference type="PROSITE-ProRule" id="PRU10007"/>
    </source>
</evidence>
<dbReference type="NCBIfam" id="NF010000">
    <property type="entry name" value="PRK13473.1"/>
    <property type="match status" value="1"/>
</dbReference>
<dbReference type="PANTHER" id="PTHR11699">
    <property type="entry name" value="ALDEHYDE DEHYDROGENASE-RELATED"/>
    <property type="match status" value="1"/>
</dbReference>
<comment type="similarity">
    <text evidence="3">Belongs to the aldehyde dehydrogenase family.</text>
</comment>
<sequence>MNTNHYLMVEETSVNSRLENYINGSFVAAKGTAELEVLSPMTGERVALSPVSDAEDIDAAFAAARSAFASWKSVTPSERQRCLLALADRMEQHSDELVEAQHRNTGQPRRIIAQEEVAAGADQLRFFAGAARLLEGRGAAEYLEGHTSYVRREPVGVVAQITPWNFPLMMAIWKIGPALAAGNTIVLKPAETTPESTLVLARLAGEVLPPGVLNVVLGDGSTGQLLTEHDTPAMVSITGSVRAGQAVATSAAKAVKRTHLELGGKAPAVVFADADLHKAAELILTFGTFNAGQDCTAVTRVLVQDSVHDEFVELLAAQAAKLTTGELDDGLNDYGPLNNVRHFETVCAKLKNIPDHATVITGGVPPEGGRGFFVKPTIITGVRQEDELVQEETFAPVLTVQPFSTEEEALTLANGVDYALASSVWTTNQGQAMRMSRDLDFGCVWVNTHLLLVAEMPHGGFKSSGYGKDLSLYSVEEYTRVKHVMHALD</sequence>